<proteinExistence type="predicted"/>
<feature type="transmembrane region" description="Helical" evidence="1">
    <location>
        <begin position="20"/>
        <end position="41"/>
    </location>
</feature>
<keyword evidence="1" id="KW-1133">Transmembrane helix</keyword>
<reference evidence="2 3" key="1">
    <citation type="journal article" date="2015" name="Nature">
        <title>rRNA introns, odd ribosomes, and small enigmatic genomes across a large radiation of phyla.</title>
        <authorList>
            <person name="Brown C.T."/>
            <person name="Hug L.A."/>
            <person name="Thomas B.C."/>
            <person name="Sharon I."/>
            <person name="Castelle C.J."/>
            <person name="Singh A."/>
            <person name="Wilkins M.J."/>
            <person name="Williams K.H."/>
            <person name="Banfield J.F."/>
        </authorList>
    </citation>
    <scope>NUCLEOTIDE SEQUENCE [LARGE SCALE GENOMIC DNA]</scope>
</reference>
<comment type="caution">
    <text evidence="2">The sequence shown here is derived from an EMBL/GenBank/DDBJ whole genome shotgun (WGS) entry which is preliminary data.</text>
</comment>
<evidence type="ECO:0000313" key="2">
    <source>
        <dbReference type="EMBL" id="KKR12207.1"/>
    </source>
</evidence>
<organism evidence="2 3">
    <name type="scientific">Candidatus Wolfebacteria bacterium GW2011_GWC2_39_22</name>
    <dbReference type="NCBI Taxonomy" id="1619013"/>
    <lineage>
        <taxon>Bacteria</taxon>
        <taxon>Candidatus Wolfeibacteriota</taxon>
    </lineage>
</organism>
<keyword evidence="1" id="KW-0812">Transmembrane</keyword>
<sequence>MNIFTAGTKGRRGQSLVEILVALGIGVILIGGVTALISVNLRSSSEAKMTQAAASLIQEVAEGAKAKADADWEGFYGLGKGTANKYYIASSTRAITAGTEAIAVGGYAFTRYFYIENVKRTQCGTGTPTEAGITGTCDNSFPDAVIAEDPSSQKITTVVEWAGGKNITQAQFVSRTGSAALRQTDWSGGGGDNSILISPNDKYSVATNVDTATTSGSIVMALSGGGGAPMVPNIDGGAANHWAWNDIIGWIDFGYASGNVGVNNEKLFGYASSSMGFIAFDCATTPNGNICSGPAGNWKVSVAGSALQGWAYNDAIGWISFDSATAIAVTGQPSASYGVTIDGAGNFSGFAYNDAIGWIRFNCSDTSGNTCVPPASPAVDFRVKTAWTASSDTGSLTSPIFDLGGQGTVNSVIWKGAANGGAVRFQIAASDISTGPWTDTDYKGPGGTSGTEYTTDGADVVTPLSPKDFSSVRYVRYKIILESNAGRTDGPEVRDVILNYSR</sequence>
<dbReference type="InterPro" id="IPR012902">
    <property type="entry name" value="N_methyl_site"/>
</dbReference>
<dbReference type="PATRIC" id="fig|1619013.3.peg.989"/>
<dbReference type="EMBL" id="LBWR01000003">
    <property type="protein sequence ID" value="KKR12207.1"/>
    <property type="molecule type" value="Genomic_DNA"/>
</dbReference>
<dbReference type="AlphaFoldDB" id="A0A0G0REY9"/>
<keyword evidence="1" id="KW-0472">Membrane</keyword>
<gene>
    <name evidence="2" type="ORF">UT41_C0003G0134</name>
</gene>
<accession>A0A0G0REY9</accession>
<dbReference type="STRING" id="1619013.UT41_C0003G0134"/>
<evidence type="ECO:0000313" key="3">
    <source>
        <dbReference type="Proteomes" id="UP000034665"/>
    </source>
</evidence>
<protein>
    <submittedName>
        <fullName evidence="2">Uncharacterized protein</fullName>
    </submittedName>
</protein>
<name>A0A0G0REY9_9BACT</name>
<dbReference type="Proteomes" id="UP000034665">
    <property type="component" value="Unassembled WGS sequence"/>
</dbReference>
<evidence type="ECO:0000256" key="1">
    <source>
        <dbReference type="SAM" id="Phobius"/>
    </source>
</evidence>
<dbReference type="Pfam" id="PF07963">
    <property type="entry name" value="N_methyl"/>
    <property type="match status" value="1"/>
</dbReference>